<dbReference type="Gene3D" id="3.40.50.300">
    <property type="entry name" value="P-loop containing nucleotide triphosphate hydrolases"/>
    <property type="match status" value="2"/>
</dbReference>
<feature type="compositionally biased region" description="Gly residues" evidence="1">
    <location>
        <begin position="416"/>
        <end position="426"/>
    </location>
</feature>
<keyword evidence="4" id="KW-1185">Reference proteome</keyword>
<dbReference type="CDD" id="cd18809">
    <property type="entry name" value="SF1_C_RecD"/>
    <property type="match status" value="1"/>
</dbReference>
<evidence type="ECO:0000313" key="3">
    <source>
        <dbReference type="EMBL" id="GAA2347474.1"/>
    </source>
</evidence>
<protein>
    <recommendedName>
        <fullName evidence="2">ATP-dependent RecD2 DNA helicase-like helix-hairpin-helix domain-containing protein</fullName>
    </recommendedName>
</protein>
<gene>
    <name evidence="3" type="ORF">GCM10010246_37860</name>
</gene>
<feature type="region of interest" description="Disordered" evidence="1">
    <location>
        <begin position="413"/>
        <end position="470"/>
    </location>
</feature>
<sequence>MSTDRLAGDAASAPEEEPTTGAPAAGTDADTDTGTGPAGPSAAPPSGAEAAADTTPRLGDANQPPGDANQPPGDATEPQGDATPPQGDTTVPLGGATQPPGDATHPQGDATAAPRGAAVGAGGGKRSAAAEALAAAVRAVESGERSAASFFTDTPAARQGRAAARGTGGSGAGSEGARERTGGPGREQPRASAPGGPAPASGAPAGPGAGAGQPVRIMPRAASGPVDNAPGAAEVRRVLAEGGAPESLAGAVVAALGEGAAEALREDPWQLLAVPGVRPDQADGFARSLLGPSCGPDDERRAQALTVWLLERAALEGHTALESSALRAGLAKLSVPDPDAGLRSAIADGRVLVFQDALDTPGAARPAAGDGDEEDEQPVRVLLGLDRFALAEESLADGLARLASTFSDRLSATAPGGAGDEGGDAGGAPEATGAAASQAAAGAAGAGGADEPETAEAGADTDSAAGAGAAGATRQTAAAAAGSHTAGAGAGADSAAGSHSAGVDAAGAGANADSAAGVGKATPAVTAAAEAGGVAAGSHTARADAPGATGADTDSAAGAGGATRQVAAAEAGGVAAGSHAVGAVGAGRGGDGAAGSSDAAGWAAAAAAAPSPSAAELIRAVAGHGLVAHTGGEAARAEPAALVAAAGSLGLRAYAAAHTEDGRRRLAELIGDAAAVTVAGLLAGQEGPGRDEDGALALDLIAVLDAPQLDVETAAMLVESLPDGARLVLSGDPGVLWSAGPGKVFADLLAARRCPQVVSRTPDPGPIGELVSGIGIGELNQVEAPGKEVVIVPVRDAGEAVHRTVQLVADSVPRALGVPSEHTQVITPGHGGAAGTRALNAALKERLNPGPGRFGGFDPGDRVAYVPAPGRALPGTVVSADAEGLHLDCAGTAVVVPREQVADTVRPGWALTAHQAVGTRWPAAVVVLPQDAAAGLTRAWVYTAFSRGERHLSVVHGADAALARAVAEIPATERTTRLRSLLQTQLPSTAR</sequence>
<proteinExistence type="predicted"/>
<feature type="region of interest" description="Disordered" evidence="1">
    <location>
        <begin position="1"/>
        <end position="229"/>
    </location>
</feature>
<name>A0ABP5T8D9_9ACTN</name>
<dbReference type="EMBL" id="BAAASD010000014">
    <property type="protein sequence ID" value="GAA2347474.1"/>
    <property type="molecule type" value="Genomic_DNA"/>
</dbReference>
<accession>A0ABP5T8D9</accession>
<feature type="compositionally biased region" description="Low complexity" evidence="1">
    <location>
        <begin position="9"/>
        <end position="54"/>
    </location>
</feature>
<dbReference type="Gene3D" id="2.30.30.940">
    <property type="match status" value="1"/>
</dbReference>
<organism evidence="3 4">
    <name type="scientific">Streptomyces cuspidosporus</name>
    <dbReference type="NCBI Taxonomy" id="66882"/>
    <lineage>
        <taxon>Bacteria</taxon>
        <taxon>Bacillati</taxon>
        <taxon>Actinomycetota</taxon>
        <taxon>Actinomycetes</taxon>
        <taxon>Kitasatosporales</taxon>
        <taxon>Streptomycetaceae</taxon>
        <taxon>Streptomyces</taxon>
    </lineage>
</organism>
<evidence type="ECO:0000313" key="4">
    <source>
        <dbReference type="Proteomes" id="UP001500253"/>
    </source>
</evidence>
<feature type="compositionally biased region" description="Low complexity" evidence="1">
    <location>
        <begin position="455"/>
        <end position="470"/>
    </location>
</feature>
<dbReference type="RefSeq" id="WP_346175600.1">
    <property type="nucleotide sequence ID" value="NZ_BAAASD010000014.1"/>
</dbReference>
<feature type="compositionally biased region" description="Low complexity" evidence="1">
    <location>
        <begin position="427"/>
        <end position="443"/>
    </location>
</feature>
<feature type="domain" description="ATP-dependent RecD2 DNA helicase-like helix-hairpin-helix" evidence="2">
    <location>
        <begin position="234"/>
        <end position="319"/>
    </location>
</feature>
<dbReference type="Proteomes" id="UP001500253">
    <property type="component" value="Unassembled WGS sequence"/>
</dbReference>
<dbReference type="Pfam" id="PF14490">
    <property type="entry name" value="HHH_RecD2"/>
    <property type="match status" value="1"/>
</dbReference>
<feature type="compositionally biased region" description="Low complexity" evidence="1">
    <location>
        <begin position="108"/>
        <end position="118"/>
    </location>
</feature>
<feature type="compositionally biased region" description="Low complexity" evidence="1">
    <location>
        <begin position="156"/>
        <end position="165"/>
    </location>
</feature>
<dbReference type="SUPFAM" id="SSF52540">
    <property type="entry name" value="P-loop containing nucleoside triphosphate hydrolases"/>
    <property type="match status" value="1"/>
</dbReference>
<feature type="compositionally biased region" description="Low complexity" evidence="1">
    <location>
        <begin position="191"/>
        <end position="204"/>
    </location>
</feature>
<dbReference type="InterPro" id="IPR027417">
    <property type="entry name" value="P-loop_NTPase"/>
</dbReference>
<dbReference type="InterPro" id="IPR029493">
    <property type="entry name" value="RecD2-like_HHH"/>
</dbReference>
<evidence type="ECO:0000259" key="2">
    <source>
        <dbReference type="Pfam" id="PF14490"/>
    </source>
</evidence>
<evidence type="ECO:0000256" key="1">
    <source>
        <dbReference type="SAM" id="MobiDB-lite"/>
    </source>
</evidence>
<feature type="compositionally biased region" description="Low complexity" evidence="1">
    <location>
        <begin position="126"/>
        <end position="140"/>
    </location>
</feature>
<comment type="caution">
    <text evidence="3">The sequence shown here is derived from an EMBL/GenBank/DDBJ whole genome shotgun (WGS) entry which is preliminary data.</text>
</comment>
<reference evidence="4" key="1">
    <citation type="journal article" date="2019" name="Int. J. Syst. Evol. Microbiol.">
        <title>The Global Catalogue of Microorganisms (GCM) 10K type strain sequencing project: providing services to taxonomists for standard genome sequencing and annotation.</title>
        <authorList>
            <consortium name="The Broad Institute Genomics Platform"/>
            <consortium name="The Broad Institute Genome Sequencing Center for Infectious Disease"/>
            <person name="Wu L."/>
            <person name="Ma J."/>
        </authorList>
    </citation>
    <scope>NUCLEOTIDE SEQUENCE [LARGE SCALE GENOMIC DNA]</scope>
    <source>
        <strain evidence="4">JCM 4316</strain>
    </source>
</reference>